<name>A0AA47NQJ0_MERPO</name>
<proteinExistence type="predicted"/>
<accession>A0AA47NQJ0</accession>
<sequence length="81" mass="9434">MSYSAKRNRSGSRPVLYIFSRICLLWFQRDVFNLLLIQAAMKSSDKHHHKLARCLLVERDAQKDNSPLTNRLIQRAQALHG</sequence>
<evidence type="ECO:0000313" key="1">
    <source>
        <dbReference type="EMBL" id="KAK0134611.1"/>
    </source>
</evidence>
<keyword evidence="2" id="KW-1185">Reference proteome</keyword>
<dbReference type="AlphaFoldDB" id="A0AA47NQJ0"/>
<dbReference type="EMBL" id="JAOPHQ010005694">
    <property type="protein sequence ID" value="KAK0134611.1"/>
    <property type="molecule type" value="Genomic_DNA"/>
</dbReference>
<protein>
    <submittedName>
        <fullName evidence="1">Tetratricopeptide repeat protein 38</fullName>
    </submittedName>
</protein>
<dbReference type="Proteomes" id="UP001174136">
    <property type="component" value="Unassembled WGS sequence"/>
</dbReference>
<evidence type="ECO:0000313" key="2">
    <source>
        <dbReference type="Proteomes" id="UP001174136"/>
    </source>
</evidence>
<gene>
    <name evidence="1" type="primary">ttc38_2</name>
    <name evidence="1" type="ORF">N1851_029779</name>
</gene>
<comment type="caution">
    <text evidence="1">The sequence shown here is derived from an EMBL/GenBank/DDBJ whole genome shotgun (WGS) entry which is preliminary data.</text>
</comment>
<reference evidence="1" key="1">
    <citation type="journal article" date="2023" name="Front. Mar. Sci.">
        <title>A new Merluccius polli reference genome to investigate the effects of global change in West African waters.</title>
        <authorList>
            <person name="Mateo J.L."/>
            <person name="Blanco-Fernandez C."/>
            <person name="Garcia-Vazquez E."/>
            <person name="Machado-Schiaffino G."/>
        </authorList>
    </citation>
    <scope>NUCLEOTIDE SEQUENCE</scope>
    <source>
        <strain evidence="1">C29</strain>
        <tissue evidence="1">Fin</tissue>
    </source>
</reference>
<organism evidence="1 2">
    <name type="scientific">Merluccius polli</name>
    <name type="common">Benguela hake</name>
    <name type="synonym">Merluccius cadenati</name>
    <dbReference type="NCBI Taxonomy" id="89951"/>
    <lineage>
        <taxon>Eukaryota</taxon>
        <taxon>Metazoa</taxon>
        <taxon>Chordata</taxon>
        <taxon>Craniata</taxon>
        <taxon>Vertebrata</taxon>
        <taxon>Euteleostomi</taxon>
        <taxon>Actinopterygii</taxon>
        <taxon>Neopterygii</taxon>
        <taxon>Teleostei</taxon>
        <taxon>Neoteleostei</taxon>
        <taxon>Acanthomorphata</taxon>
        <taxon>Zeiogadaria</taxon>
        <taxon>Gadariae</taxon>
        <taxon>Gadiformes</taxon>
        <taxon>Gadoidei</taxon>
        <taxon>Merlucciidae</taxon>
        <taxon>Merluccius</taxon>
    </lineage>
</organism>